<evidence type="ECO:0000256" key="6">
    <source>
        <dbReference type="ARBA" id="ARBA00022781"/>
    </source>
</evidence>
<evidence type="ECO:0000256" key="1">
    <source>
        <dbReference type="ARBA" id="ARBA00004304"/>
    </source>
</evidence>
<evidence type="ECO:0000256" key="2">
    <source>
        <dbReference type="ARBA" id="ARBA00008892"/>
    </source>
</evidence>
<evidence type="ECO:0000256" key="13">
    <source>
        <dbReference type="ARBA" id="ARBA00064647"/>
    </source>
</evidence>
<keyword evidence="11" id="KW-0066">ATP synthesis</keyword>
<evidence type="ECO:0000256" key="9">
    <source>
        <dbReference type="ARBA" id="ARBA00023128"/>
    </source>
</evidence>
<keyword evidence="4 14" id="KW-0138">CF(0)</keyword>
<evidence type="ECO:0000256" key="11">
    <source>
        <dbReference type="ARBA" id="ARBA00023310"/>
    </source>
</evidence>
<dbReference type="AlphaFoldDB" id="F7UJL0"/>
<keyword evidence="5 14" id="KW-0812">Transmembrane</keyword>
<keyword evidence="9 14" id="KW-0496">Mitochondrion</keyword>
<keyword evidence="15" id="KW-0732">Signal</keyword>
<keyword evidence="10" id="KW-0472">Membrane</keyword>
<dbReference type="InterPro" id="IPR050635">
    <property type="entry name" value="ATPase_protein_8"/>
</dbReference>
<evidence type="ECO:0000313" key="16">
    <source>
        <dbReference type="EMBL" id="BAK42424.1"/>
    </source>
</evidence>
<evidence type="ECO:0000256" key="7">
    <source>
        <dbReference type="ARBA" id="ARBA00022989"/>
    </source>
</evidence>
<comment type="subunit">
    <text evidence="13">Component of the ATP synthase complex composed at least of ATP5F1A/subunit alpha, ATP5F1B/subunit beta, ATP5MC1/subunit c (homooctomer), MT-ATP6/subunit a, MT-ATP8/subunit 8, ATP5ME/subunit e, ATP5MF/subunit f, ATP5MG/subunit g, ATP5MK/subunit k, ATP5MJ/subunit j, ATP5F1C/subunit gamma, ATP5F1D/subunit delta, ATP5F1E/subunit epsilon, ATP5PF/subunit F6, ATP5PB/subunit b, ATP5PD/subunit d, ATP5PO/subunit OSCP. ATP synthase complex consists of a soluble F(1) head domain (subunits alpha(3) and beta(3)) - the catalytic core - and a membrane F(0) domain - the membrane proton channel (subunits c, a, 8, e, f, g, k and j). These two domains are linked by a central stalk (subunits gamma, delta, and epsilon) rotating inside the F1 region and a stationary peripheral stalk (subunits F6, b, d, and OSCP).</text>
</comment>
<evidence type="ECO:0000256" key="10">
    <source>
        <dbReference type="ARBA" id="ARBA00023136"/>
    </source>
</evidence>
<feature type="chain" id="PRO_5003363000" description="ATP synthase complex subunit 8" evidence="15">
    <location>
        <begin position="22"/>
        <end position="55"/>
    </location>
</feature>
<evidence type="ECO:0000256" key="14">
    <source>
        <dbReference type="RuleBase" id="RU003661"/>
    </source>
</evidence>
<comment type="function">
    <text evidence="12">Subunit 8, of the mitochondrial membrane ATP synthase complex (F(1)F(0) ATP synthase or Complex V) that produces ATP from ADP in the presence of a proton gradient across the membrane which is generated by electron transport complexes of the respiratory chain. ATP synthase complex consist of a soluble F(1) head domain - the catalytic core - and a membrane F(1) domain - the membrane proton channel. These two domains are linked by a central stalk rotating inside the F(1) region and a stationary peripheral stalk. During catalysis, ATP synthesis in the catalytic domain of F(1) is coupled via a rotary mechanism of the central stalk subunits to proton translocation. In vivo, can only synthesize ATP although its ATP hydrolase activity can be activated artificially in vitro. Part of the complex F(0) domain.</text>
</comment>
<evidence type="ECO:0000256" key="3">
    <source>
        <dbReference type="ARBA" id="ARBA00022448"/>
    </source>
</evidence>
<dbReference type="InterPro" id="IPR001421">
    <property type="entry name" value="ATP8_metazoa"/>
</dbReference>
<evidence type="ECO:0000256" key="5">
    <source>
        <dbReference type="ARBA" id="ARBA00022692"/>
    </source>
</evidence>
<evidence type="ECO:0000256" key="4">
    <source>
        <dbReference type="ARBA" id="ARBA00022547"/>
    </source>
</evidence>
<dbReference type="PANTHER" id="PTHR39937:SF1">
    <property type="entry name" value="ATP SYNTHASE PROTEIN 8"/>
    <property type="match status" value="1"/>
</dbReference>
<name>F7UJL0_9TELE</name>
<dbReference type="GO" id="GO:0015078">
    <property type="term" value="F:proton transmembrane transporter activity"/>
    <property type="evidence" value="ECO:0007669"/>
    <property type="project" value="InterPro"/>
</dbReference>
<evidence type="ECO:0000256" key="15">
    <source>
        <dbReference type="SAM" id="SignalP"/>
    </source>
</evidence>
<keyword evidence="6 14" id="KW-0375">Hydrogen ion transport</keyword>
<feature type="signal peptide" evidence="15">
    <location>
        <begin position="1"/>
        <end position="21"/>
    </location>
</feature>
<dbReference type="EMBL" id="AP012014">
    <property type="protein sequence ID" value="BAK42424.1"/>
    <property type="molecule type" value="Genomic_DNA"/>
</dbReference>
<reference evidence="16" key="1">
    <citation type="journal article" date="2011" name="BMC Evol. Biol.">
        <title>Evolutionary history of Otophysi (Teleostei), a major clade of the modern freshwater fishes: Pangaean origin and Mesozoic radiation.</title>
        <authorList>
            <person name="Nakatani M."/>
            <person name="Miya M."/>
            <person name="Mabuchi K."/>
            <person name="Saitoh K."/>
            <person name="Nishida M."/>
        </authorList>
    </citation>
    <scope>NUCLEOTIDE SEQUENCE</scope>
    <source>
        <tissue evidence="16">Muscle</tissue>
    </source>
</reference>
<protein>
    <recommendedName>
        <fullName evidence="14">ATP synthase complex subunit 8</fullName>
    </recommendedName>
</protein>
<dbReference type="Pfam" id="PF00895">
    <property type="entry name" value="ATP-synt_8"/>
    <property type="match status" value="1"/>
</dbReference>
<geneLocation type="mitochondrion" evidence="16"/>
<dbReference type="PANTHER" id="PTHR39937">
    <property type="entry name" value="ATP SYNTHASE PROTEIN 8"/>
    <property type="match status" value="1"/>
</dbReference>
<keyword evidence="3 14" id="KW-0813">Transport</keyword>
<dbReference type="GO" id="GO:0045259">
    <property type="term" value="C:proton-transporting ATP synthase complex"/>
    <property type="evidence" value="ECO:0007669"/>
    <property type="project" value="UniProtKB-KW"/>
</dbReference>
<comment type="similarity">
    <text evidence="2 14">Belongs to the ATPase protein 8 family.</text>
</comment>
<evidence type="ECO:0000256" key="12">
    <source>
        <dbReference type="ARBA" id="ARBA00053067"/>
    </source>
</evidence>
<dbReference type="GO" id="GO:0015986">
    <property type="term" value="P:proton motive force-driven ATP synthesis"/>
    <property type="evidence" value="ECO:0007669"/>
    <property type="project" value="InterPro"/>
</dbReference>
<comment type="subcellular location">
    <subcellularLocation>
        <location evidence="1 14">Mitochondrion membrane</location>
        <topology evidence="1 14">Single-pass membrane protein</topology>
    </subcellularLocation>
</comment>
<gene>
    <name evidence="16" type="primary">ATPase 8</name>
</gene>
<keyword evidence="8 14" id="KW-0406">Ion transport</keyword>
<organism evidence="16">
    <name type="scientific">Helogenes marmoratus</name>
    <dbReference type="NCBI Taxonomy" id="337700"/>
    <lineage>
        <taxon>Eukaryota</taxon>
        <taxon>Metazoa</taxon>
        <taxon>Chordata</taxon>
        <taxon>Craniata</taxon>
        <taxon>Vertebrata</taxon>
        <taxon>Euteleostomi</taxon>
        <taxon>Actinopterygii</taxon>
        <taxon>Neopterygii</taxon>
        <taxon>Teleostei</taxon>
        <taxon>Ostariophysi</taxon>
        <taxon>Siluriformes</taxon>
        <taxon>Cetopsidae</taxon>
        <taxon>Helogenes</taxon>
    </lineage>
</organism>
<keyword evidence="7" id="KW-1133">Transmembrane helix</keyword>
<accession>F7UJL0</accession>
<sequence>MPQLIPAPWFAILLFSWLILATTPPSKIMHHTFPNVLTPPTAKTLNQPNWSWPWP</sequence>
<evidence type="ECO:0000256" key="8">
    <source>
        <dbReference type="ARBA" id="ARBA00023065"/>
    </source>
</evidence>
<proteinExistence type="inferred from homology"/>
<dbReference type="GO" id="GO:0031966">
    <property type="term" value="C:mitochondrial membrane"/>
    <property type="evidence" value="ECO:0007669"/>
    <property type="project" value="UniProtKB-SubCell"/>
</dbReference>